<dbReference type="AlphaFoldDB" id="A4BV34"/>
<comment type="caution">
    <text evidence="2">The sequence shown here is derived from an EMBL/GenBank/DDBJ whole genome shotgun (WGS) entry which is preliminary data.</text>
</comment>
<reference evidence="2 3" key="1">
    <citation type="submission" date="2006-02" db="EMBL/GenBank/DDBJ databases">
        <authorList>
            <person name="Waterbury J."/>
            <person name="Ferriera S."/>
            <person name="Johnson J."/>
            <person name="Kravitz S."/>
            <person name="Halpern A."/>
            <person name="Remington K."/>
            <person name="Beeson K."/>
            <person name="Tran B."/>
            <person name="Rogers Y.-H."/>
            <person name="Friedman R."/>
            <person name="Venter J.C."/>
        </authorList>
    </citation>
    <scope>NUCLEOTIDE SEQUENCE [LARGE SCALE GENOMIC DNA]</scope>
    <source>
        <strain evidence="2 3">Nb-231</strain>
    </source>
</reference>
<evidence type="ECO:0000313" key="2">
    <source>
        <dbReference type="EMBL" id="EAR20455.1"/>
    </source>
</evidence>
<keyword evidence="3" id="KW-1185">Reference proteome</keyword>
<gene>
    <name evidence="2" type="ORF">NB231_14041</name>
</gene>
<evidence type="ECO:0000256" key="1">
    <source>
        <dbReference type="SAM" id="SignalP"/>
    </source>
</evidence>
<feature type="chain" id="PRO_5002665622" description="PEP-CTERM protein-sorting domain-containing protein" evidence="1">
    <location>
        <begin position="28"/>
        <end position="211"/>
    </location>
</feature>
<name>A4BV34_9GAMM</name>
<evidence type="ECO:0000313" key="3">
    <source>
        <dbReference type="Proteomes" id="UP000003374"/>
    </source>
</evidence>
<organism evidence="2 3">
    <name type="scientific">Nitrococcus mobilis Nb-231</name>
    <dbReference type="NCBI Taxonomy" id="314278"/>
    <lineage>
        <taxon>Bacteria</taxon>
        <taxon>Pseudomonadati</taxon>
        <taxon>Pseudomonadota</taxon>
        <taxon>Gammaproteobacteria</taxon>
        <taxon>Chromatiales</taxon>
        <taxon>Ectothiorhodospiraceae</taxon>
        <taxon>Nitrococcus</taxon>
    </lineage>
</organism>
<evidence type="ECO:0008006" key="4">
    <source>
        <dbReference type="Google" id="ProtNLM"/>
    </source>
</evidence>
<keyword evidence="1" id="KW-0732">Signal</keyword>
<dbReference type="RefSeq" id="WP_005003707.1">
    <property type="nucleotide sequence ID" value="NZ_CH672427.1"/>
</dbReference>
<accession>A4BV34</accession>
<dbReference type="OrthoDB" id="9911028at2"/>
<feature type="signal peptide" evidence="1">
    <location>
        <begin position="1"/>
        <end position="27"/>
    </location>
</feature>
<dbReference type="Proteomes" id="UP000003374">
    <property type="component" value="Unassembled WGS sequence"/>
</dbReference>
<dbReference type="EMBL" id="AAOF01000022">
    <property type="protein sequence ID" value="EAR20455.1"/>
    <property type="molecule type" value="Genomic_DNA"/>
</dbReference>
<protein>
    <recommendedName>
        <fullName evidence="4">PEP-CTERM protein-sorting domain-containing protein</fullName>
    </recommendedName>
</protein>
<dbReference type="HOGENOM" id="CLU_1303829_0_0_6"/>
<sequence>MKHTHRAVMSYAVGLMLLLGIAAAAHAAPITLVDRQNQGTVDGTNGGASFGQSFTPTLPAIDAIEFFMAGLGQTVMVNILDGLAGADGLGGPVIATSDPVTVFTLSGPQNIHFDFPARVALTPGQLYVAQLFTPGGIEGVSWTTGDAYGGGQFLQEGLASSDFVARDLIFAEGLTYSLSLPESSWLFSLGLLGAGLATRRRQPPPNTCAAA</sequence>
<proteinExistence type="predicted"/>